<evidence type="ECO:0000256" key="4">
    <source>
        <dbReference type="PIRSR" id="PIRSR619791-2"/>
    </source>
</evidence>
<feature type="repeat" description="ANK" evidence="5">
    <location>
        <begin position="389"/>
        <end position="425"/>
    </location>
</feature>
<dbReference type="InterPro" id="IPR010255">
    <property type="entry name" value="Haem_peroxidase_sf"/>
</dbReference>
<dbReference type="PROSITE" id="PS50297">
    <property type="entry name" value="ANK_REP_REGION"/>
    <property type="match status" value="2"/>
</dbReference>
<sequence>MPLPLPEDRSPYANFIRGLNECHDGEEPPYIPMTMVDRNGSVLRETDMFELLLAIIYRGDVTTLEQYLDIAPWAIQENEALPRYYSFFYTAVSKGSLGALKTLLPYYEKTKGLYQRITFRERGFTLLNEAARQGYLEIVEFLLNNQSLYADLHVRDYAGCTAIAAASDLFSSRYVEAFNWQPSVDKSEAVMNLLLDWGACPTDVVLRAHHDSSWKPETVISMASEWASAEMIERLIRSGADVHPRFTKDSLQLRLYDEQDHIIDNATAIHMAAFSGNFVALETLVAHDGDAMSTLEMLSYCDGRGATPLHWATRNNLYTPNLHETAHNLRRTIDLIVKKVRAVVNMKDIEGNTALHYPASYFGGNGEAFVPIFETLCDKGADASIRNNQGETPLHNMLATADRTINKQIISLLLAHGAKINDINNAGNTPLHISARRLDDHDVIAFLVKQGADTTIGNSNNDTPVHIAACGHGFVPSMAEKVEVQDGVLKTLTKAGGVGLMDLANAEGKTPREICEAQRGKWRRDEDRERMINKRRQRDLANAASCSYSKMQHHFLLLLATAISFVRGEPWPYDRYHGDHDAGFVTSPSRHALPESFGEPANYFVQWLDDLVNKNDNYEMQGLFENGIISDNVTSIEELSGQIAMPQQPVIGPHIPAHSPRDDSMFEASLLFRNLNYELEPDCLRDKSTWWFRTYEGHCNWLKKGKSGEGSVGSARPRDYQQYTYADGISKPREGPNPRAVSNAFFKRKKKIYYDHTPLLLGLIEFIMHDVTYSQDSIDEFIEVPMPEDEEVFPLNTILRVPRTAPMPGTGTSRSNPRENINMATTWLDISSLYGSSSEVANRLRSKIDGKLLTQEVQSPGTKAKASYLPFNTMGVPTNTRPGVDPEKLFAGGDPRTNEDWLLLGIHTLLLREHNRLCDILRKQKPTWDDEQLYQTIRLVMSAKHALIANAYQMAYWTDEMPWPRDDGFPLYRQMFGENALEINPANTYPWPLVTKNGKPMTVSAEMAVVYRFHEFIIPSFPIKDQNNETLWEQNLFDTSFNSTGFLDVGLERIIAGALSSHIPNFKSGVDESFRSAGFYRGRPFDIVVSSIVHEREQGLPTFNQYFRAYNDQDPEVIVPIRDAWEKFSTDPEVIQNLKKLYKHPDDVDLVVGCQLDEEYFPGTTVPKSALIISLFSLFGMGNSDRFSIGFAMMRCLLVDRPWDCHPSNVLEDLIWERKGVPGFPNFRFYSDFWVKELDLPAHGTNLLWRLITENSEINCVQRSPLLPPDENTNPILCSREASTASSLAVLFNFFQIALSLLKQGPFSFIATVMITVGSGILAIVHYMGRKTPVKRKTWPKGLSCP</sequence>
<dbReference type="SUPFAM" id="SSF48113">
    <property type="entry name" value="Heme-dependent peroxidases"/>
    <property type="match status" value="1"/>
</dbReference>
<dbReference type="GO" id="GO:0004601">
    <property type="term" value="F:peroxidase activity"/>
    <property type="evidence" value="ECO:0007669"/>
    <property type="project" value="InterPro"/>
</dbReference>
<dbReference type="SMART" id="SM00248">
    <property type="entry name" value="ANK"/>
    <property type="match status" value="8"/>
</dbReference>
<dbReference type="InterPro" id="IPR036770">
    <property type="entry name" value="Ankyrin_rpt-contain_sf"/>
</dbReference>
<keyword evidence="5" id="KW-0040">ANK repeat</keyword>
<keyword evidence="4" id="KW-0408">Iron</keyword>
<protein>
    <recommendedName>
        <fullName evidence="9">Heme peroxidase</fullName>
    </recommendedName>
</protein>
<dbReference type="EMBL" id="JAAOAO010000147">
    <property type="protein sequence ID" value="KAF5560712.1"/>
    <property type="molecule type" value="Genomic_DNA"/>
</dbReference>
<dbReference type="Proteomes" id="UP000574317">
    <property type="component" value="Unassembled WGS sequence"/>
</dbReference>
<proteinExistence type="predicted"/>
<accession>A0A8H5JSB1</accession>
<evidence type="ECO:0000256" key="5">
    <source>
        <dbReference type="PROSITE-ProRule" id="PRU00023"/>
    </source>
</evidence>
<dbReference type="PANTHER" id="PTHR11475:SF4">
    <property type="entry name" value="CHORION PEROXIDASE"/>
    <property type="match status" value="1"/>
</dbReference>
<dbReference type="Gene3D" id="1.25.40.20">
    <property type="entry name" value="Ankyrin repeat-containing domain"/>
    <property type="match status" value="1"/>
</dbReference>
<keyword evidence="4" id="KW-0349">Heme</keyword>
<dbReference type="GO" id="GO:0020037">
    <property type="term" value="F:heme binding"/>
    <property type="evidence" value="ECO:0007669"/>
    <property type="project" value="InterPro"/>
</dbReference>
<keyword evidence="6" id="KW-1133">Transmembrane helix</keyword>
<dbReference type="GO" id="GO:0006979">
    <property type="term" value="P:response to oxidative stress"/>
    <property type="evidence" value="ECO:0007669"/>
    <property type="project" value="InterPro"/>
</dbReference>
<evidence type="ECO:0000256" key="3">
    <source>
        <dbReference type="ARBA" id="ARBA00023180"/>
    </source>
</evidence>
<keyword evidence="2" id="KW-0964">Secreted</keyword>
<feature type="transmembrane region" description="Helical" evidence="6">
    <location>
        <begin position="1309"/>
        <end position="1329"/>
    </location>
</feature>
<dbReference type="PROSITE" id="PS50292">
    <property type="entry name" value="PEROXIDASE_3"/>
    <property type="match status" value="1"/>
</dbReference>
<evidence type="ECO:0000256" key="2">
    <source>
        <dbReference type="ARBA" id="ARBA00022525"/>
    </source>
</evidence>
<dbReference type="Gene3D" id="1.10.640.10">
    <property type="entry name" value="Haem peroxidase domain superfamily, animal type"/>
    <property type="match status" value="1"/>
</dbReference>
<dbReference type="InterPro" id="IPR019791">
    <property type="entry name" value="Haem_peroxidase_animal"/>
</dbReference>
<comment type="caution">
    <text evidence="7">The sequence shown here is derived from an EMBL/GenBank/DDBJ whole genome shotgun (WGS) entry which is preliminary data.</text>
</comment>
<keyword evidence="6" id="KW-0812">Transmembrane</keyword>
<evidence type="ECO:0000256" key="1">
    <source>
        <dbReference type="ARBA" id="ARBA00004613"/>
    </source>
</evidence>
<dbReference type="InterPro" id="IPR002110">
    <property type="entry name" value="Ankyrin_rpt"/>
</dbReference>
<dbReference type="InterPro" id="IPR037120">
    <property type="entry name" value="Haem_peroxidase_sf_animal"/>
</dbReference>
<keyword evidence="8" id="KW-1185">Reference proteome</keyword>
<dbReference type="PROSITE" id="PS50088">
    <property type="entry name" value="ANK_REPEAT"/>
    <property type="match status" value="2"/>
</dbReference>
<organism evidence="7 8">
    <name type="scientific">Fusarium napiforme</name>
    <dbReference type="NCBI Taxonomy" id="42672"/>
    <lineage>
        <taxon>Eukaryota</taxon>
        <taxon>Fungi</taxon>
        <taxon>Dikarya</taxon>
        <taxon>Ascomycota</taxon>
        <taxon>Pezizomycotina</taxon>
        <taxon>Sordariomycetes</taxon>
        <taxon>Hypocreomycetidae</taxon>
        <taxon>Hypocreales</taxon>
        <taxon>Nectriaceae</taxon>
        <taxon>Fusarium</taxon>
        <taxon>Fusarium fujikuroi species complex</taxon>
    </lineage>
</organism>
<dbReference type="Pfam" id="PF00023">
    <property type="entry name" value="Ank"/>
    <property type="match status" value="1"/>
</dbReference>
<evidence type="ECO:0008006" key="9">
    <source>
        <dbReference type="Google" id="ProtNLM"/>
    </source>
</evidence>
<feature type="binding site" description="axial binding residue" evidence="4">
    <location>
        <position position="1014"/>
    </location>
    <ligand>
        <name>heme b</name>
        <dbReference type="ChEBI" id="CHEBI:60344"/>
    </ligand>
    <ligandPart>
        <name>Fe</name>
        <dbReference type="ChEBI" id="CHEBI:18248"/>
    </ligandPart>
</feature>
<gene>
    <name evidence="7" type="ORF">FNAPI_4088</name>
</gene>
<dbReference type="GO" id="GO:0005576">
    <property type="term" value="C:extracellular region"/>
    <property type="evidence" value="ECO:0007669"/>
    <property type="project" value="UniProtKB-SubCell"/>
</dbReference>
<name>A0A8H5JSB1_9HYPO</name>
<feature type="repeat" description="ANK" evidence="5">
    <location>
        <begin position="426"/>
        <end position="459"/>
    </location>
</feature>
<dbReference type="PRINTS" id="PR00457">
    <property type="entry name" value="ANPEROXIDASE"/>
</dbReference>
<evidence type="ECO:0000256" key="6">
    <source>
        <dbReference type="SAM" id="Phobius"/>
    </source>
</evidence>
<comment type="subcellular location">
    <subcellularLocation>
        <location evidence="1">Secreted</location>
    </subcellularLocation>
</comment>
<dbReference type="Pfam" id="PF03098">
    <property type="entry name" value="An_peroxidase"/>
    <property type="match status" value="1"/>
</dbReference>
<reference evidence="7 8" key="1">
    <citation type="submission" date="2020-05" db="EMBL/GenBank/DDBJ databases">
        <title>Identification and distribution of gene clusters putatively required for synthesis of sphingolipid metabolism inhibitors in phylogenetically diverse species of the filamentous fungus Fusarium.</title>
        <authorList>
            <person name="Kim H.-S."/>
            <person name="Busman M."/>
            <person name="Brown D.W."/>
            <person name="Divon H."/>
            <person name="Uhlig S."/>
            <person name="Proctor R.H."/>
        </authorList>
    </citation>
    <scope>NUCLEOTIDE SEQUENCE [LARGE SCALE GENOMIC DNA]</scope>
    <source>
        <strain evidence="7 8">NRRL 25196</strain>
    </source>
</reference>
<evidence type="ECO:0000313" key="7">
    <source>
        <dbReference type="EMBL" id="KAF5560712.1"/>
    </source>
</evidence>
<dbReference type="GO" id="GO:0046872">
    <property type="term" value="F:metal ion binding"/>
    <property type="evidence" value="ECO:0007669"/>
    <property type="project" value="UniProtKB-KW"/>
</dbReference>
<dbReference type="SUPFAM" id="SSF48403">
    <property type="entry name" value="Ankyrin repeat"/>
    <property type="match status" value="2"/>
</dbReference>
<evidence type="ECO:0000313" key="8">
    <source>
        <dbReference type="Proteomes" id="UP000574317"/>
    </source>
</evidence>
<dbReference type="Pfam" id="PF12796">
    <property type="entry name" value="Ank_2"/>
    <property type="match status" value="1"/>
</dbReference>
<keyword evidence="3" id="KW-0325">Glycoprotein</keyword>
<dbReference type="PANTHER" id="PTHR11475">
    <property type="entry name" value="OXIDASE/PEROXIDASE"/>
    <property type="match status" value="1"/>
</dbReference>
<dbReference type="CDD" id="cd05396">
    <property type="entry name" value="An_peroxidase_like"/>
    <property type="match status" value="1"/>
</dbReference>
<keyword evidence="6" id="KW-0472">Membrane</keyword>
<keyword evidence="4" id="KW-0479">Metal-binding</keyword>